<accession>A0A7X9P2D1</accession>
<keyword evidence="2" id="KW-1185">Reference proteome</keyword>
<evidence type="ECO:0000313" key="2">
    <source>
        <dbReference type="Proteomes" id="UP000576082"/>
    </source>
</evidence>
<reference evidence="1 2" key="1">
    <citation type="submission" date="2020-04" db="EMBL/GenBank/DDBJ databases">
        <title>Flammeovirga sp. SR4, a novel species isolated from seawater.</title>
        <authorList>
            <person name="Wang X."/>
        </authorList>
    </citation>
    <scope>NUCLEOTIDE SEQUENCE [LARGE SCALE GENOMIC DNA]</scope>
    <source>
        <strain evidence="1 2">ATCC 23126</strain>
    </source>
</reference>
<evidence type="ECO:0000313" key="1">
    <source>
        <dbReference type="EMBL" id="NME68271.1"/>
    </source>
</evidence>
<name>A0A7X9P2D1_9BACT</name>
<dbReference type="PROSITE" id="PS51257">
    <property type="entry name" value="PROKAR_LIPOPROTEIN"/>
    <property type="match status" value="1"/>
</dbReference>
<gene>
    <name evidence="1" type="ORF">HHU12_09895</name>
</gene>
<dbReference type="EMBL" id="JABANE010000021">
    <property type="protein sequence ID" value="NME68271.1"/>
    <property type="molecule type" value="Genomic_DNA"/>
</dbReference>
<dbReference type="Proteomes" id="UP000576082">
    <property type="component" value="Unassembled WGS sequence"/>
</dbReference>
<proteinExistence type="predicted"/>
<comment type="caution">
    <text evidence="1">The sequence shown here is derived from an EMBL/GenBank/DDBJ whole genome shotgun (WGS) entry which is preliminary data.</text>
</comment>
<dbReference type="RefSeq" id="WP_169656577.1">
    <property type="nucleotide sequence ID" value="NZ_JABANE010000021.1"/>
</dbReference>
<dbReference type="AlphaFoldDB" id="A0A7X9P2D1"/>
<protein>
    <submittedName>
        <fullName evidence="1">Uncharacterized protein</fullName>
    </submittedName>
</protein>
<organism evidence="1 2">
    <name type="scientific">Flammeovirga aprica JL-4</name>
    <dbReference type="NCBI Taxonomy" id="694437"/>
    <lineage>
        <taxon>Bacteria</taxon>
        <taxon>Pseudomonadati</taxon>
        <taxon>Bacteroidota</taxon>
        <taxon>Cytophagia</taxon>
        <taxon>Cytophagales</taxon>
        <taxon>Flammeovirgaceae</taxon>
        <taxon>Flammeovirga</taxon>
    </lineage>
</organism>
<sequence length="570" mass="63393">MKKFYYSIITLISSIVIFYACQDPLENIFIPISPELSSYEVSIQVYDLENPSNLSDPEALTVELLGPDADKILNNSGRSEFIAQNGIINLAVNKKYSDITEPIRFTVKISGEDYLTTTIPVEVTGEEKFLEINANIVNLSSPPTGVDIEREFFTINSDGSTGEEIVVSTANADTQRNLEVSTEVVIPAGVQFFNASGELISGRELEVQVINFDNNETESLEAFPGGFSPNSIIDENGLEVTDATFITAGFTSIDMFLSGEEVKKFSKPINIVMNINKGTFNPETRENLKVGDIIPIWSYSNDDGQWVYHGDGPVTLSNTGGFKVEYTTTHLSSYNLDFKSTGKCSSTRSVVRLEGVENLPDNVNYNMKLSFVQENSKQPVSSFATKGWSINNKSKDLTLRNAPNVSMQMLIYIQKPGKTSIPLPNLPEDDTQYSFESETANVGEFVEVYRSEAFNGCDGEISVPIYDIIQSAGITPQINVTIEYVGRCGTREIAPSVGLYKKNASEIYEYAGYVNKGRITLSLPKIDSTYYFGFYWGTEFYEDSLYVNSTQMLDTDINLEEFCEKVLEDF</sequence>